<gene>
    <name evidence="6" type="ORF">SAMN04488243_1556</name>
</gene>
<keyword evidence="5 6" id="KW-0503">Monooxygenase</keyword>
<evidence type="ECO:0000313" key="6">
    <source>
        <dbReference type="EMBL" id="SDF43609.1"/>
    </source>
</evidence>
<protein>
    <submittedName>
        <fullName evidence="6">Nitronate monooxygenase</fullName>
    </submittedName>
</protein>
<dbReference type="Gene3D" id="3.20.20.70">
    <property type="entry name" value="Aldolase class I"/>
    <property type="match status" value="1"/>
</dbReference>
<dbReference type="PANTHER" id="PTHR42747:SF4">
    <property type="entry name" value="BLR1330 PROTEIN"/>
    <property type="match status" value="1"/>
</dbReference>
<evidence type="ECO:0000256" key="5">
    <source>
        <dbReference type="ARBA" id="ARBA00023033"/>
    </source>
</evidence>
<dbReference type="RefSeq" id="WP_093008647.1">
    <property type="nucleotide sequence ID" value="NZ_FNBC01000055.1"/>
</dbReference>
<dbReference type="PANTHER" id="PTHR42747">
    <property type="entry name" value="NITRONATE MONOOXYGENASE-RELATED"/>
    <property type="match status" value="1"/>
</dbReference>
<keyword evidence="2" id="KW-0285">Flavoprotein</keyword>
<accession>A0A1G7L3M2</accession>
<dbReference type="InterPro" id="IPR013785">
    <property type="entry name" value="Aldolase_TIM"/>
</dbReference>
<dbReference type="Pfam" id="PF03060">
    <property type="entry name" value="NMO"/>
    <property type="match status" value="2"/>
</dbReference>
<evidence type="ECO:0000256" key="3">
    <source>
        <dbReference type="ARBA" id="ARBA00022643"/>
    </source>
</evidence>
<keyword evidence="4" id="KW-0560">Oxidoreductase</keyword>
<dbReference type="Proteomes" id="UP000199446">
    <property type="component" value="Unassembled WGS sequence"/>
</dbReference>
<dbReference type="EMBL" id="FNBC01000055">
    <property type="protein sequence ID" value="SDF43609.1"/>
    <property type="molecule type" value="Genomic_DNA"/>
</dbReference>
<sequence>METAITRMLGIRYPIVAAPMFLVSNAPLLQAVAEAGGIGVIPSLNFRTHQAFREFLESFPQGVPFGVNLILKDNPRLEADLEAVAERKVPLVVTSLGDPTRVVERVKAYGGVVWCDVVGLRHAKKAVEAGADALVAVACGAGGHAGRVSPFVLGPWLREELGVPVLIAGGIATGRQVLAALALGDGVYIGTRFIATLESGASLEYKEALLRASPEDIEYTPEVTGVPANFLRESLERFRQGGGKAWKEVYSAGHGVAFLREIPSAKEVVARLVAEYQEAKRSLP</sequence>
<dbReference type="STRING" id="482827.SAMN04488243_1556"/>
<evidence type="ECO:0000256" key="2">
    <source>
        <dbReference type="ARBA" id="ARBA00022630"/>
    </source>
</evidence>
<keyword evidence="7" id="KW-1185">Reference proteome</keyword>
<evidence type="ECO:0000256" key="1">
    <source>
        <dbReference type="ARBA" id="ARBA00009881"/>
    </source>
</evidence>
<dbReference type="InterPro" id="IPR004136">
    <property type="entry name" value="NMO"/>
</dbReference>
<dbReference type="SUPFAM" id="SSF51412">
    <property type="entry name" value="Inosine monophosphate dehydrogenase (IMPDH)"/>
    <property type="match status" value="1"/>
</dbReference>
<dbReference type="OrthoDB" id="9778912at2"/>
<comment type="similarity">
    <text evidence="1">Belongs to the nitronate monooxygenase family. NMO class I subfamily.</text>
</comment>
<organism evidence="6 7">
    <name type="scientific">Thermus arciformis</name>
    <dbReference type="NCBI Taxonomy" id="482827"/>
    <lineage>
        <taxon>Bacteria</taxon>
        <taxon>Thermotogati</taxon>
        <taxon>Deinococcota</taxon>
        <taxon>Deinococci</taxon>
        <taxon>Thermales</taxon>
        <taxon>Thermaceae</taxon>
        <taxon>Thermus</taxon>
    </lineage>
</organism>
<evidence type="ECO:0000256" key="4">
    <source>
        <dbReference type="ARBA" id="ARBA00023002"/>
    </source>
</evidence>
<name>A0A1G7L3M2_9DEIN</name>
<dbReference type="AlphaFoldDB" id="A0A1G7L3M2"/>
<reference evidence="7" key="1">
    <citation type="submission" date="2016-10" db="EMBL/GenBank/DDBJ databases">
        <authorList>
            <person name="Varghese N."/>
            <person name="Submissions S."/>
        </authorList>
    </citation>
    <scope>NUCLEOTIDE SEQUENCE [LARGE SCALE GENOMIC DNA]</scope>
    <source>
        <strain evidence="7">CGMCC 1.6992</strain>
    </source>
</reference>
<dbReference type="CDD" id="cd04730">
    <property type="entry name" value="NPD_like"/>
    <property type="match status" value="1"/>
</dbReference>
<proteinExistence type="inferred from homology"/>
<evidence type="ECO:0000313" key="7">
    <source>
        <dbReference type="Proteomes" id="UP000199446"/>
    </source>
</evidence>
<keyword evidence="3" id="KW-0288">FMN</keyword>
<dbReference type="GO" id="GO:0018580">
    <property type="term" value="F:nitronate monooxygenase activity"/>
    <property type="evidence" value="ECO:0007669"/>
    <property type="project" value="InterPro"/>
</dbReference>